<dbReference type="NCBIfam" id="TIGR02448">
    <property type="entry name" value="conserverd hypothetical protein"/>
    <property type="match status" value="1"/>
</dbReference>
<feature type="signal peptide" evidence="1">
    <location>
        <begin position="1"/>
        <end position="21"/>
    </location>
</feature>
<dbReference type="RefSeq" id="WP_064451988.1">
    <property type="nucleotide sequence ID" value="NZ_CP015600.1"/>
</dbReference>
<proteinExistence type="predicted"/>
<dbReference type="AlphaFoldDB" id="A0A172YZT8"/>
<dbReference type="EMBL" id="CP015600">
    <property type="protein sequence ID" value="ANF85813.1"/>
    <property type="molecule type" value="Genomic_DNA"/>
</dbReference>
<evidence type="ECO:0000256" key="1">
    <source>
        <dbReference type="SAM" id="SignalP"/>
    </source>
</evidence>
<keyword evidence="1" id="KW-0732">Signal</keyword>
<accession>A0A172YZT8</accession>
<evidence type="ECO:0000313" key="2">
    <source>
        <dbReference type="EMBL" id="ANF85813.1"/>
    </source>
</evidence>
<feature type="chain" id="PRO_5008005271" description="Holliday junction resolvasome, helicase subunit" evidence="1">
    <location>
        <begin position="22"/>
        <end position="102"/>
    </location>
</feature>
<dbReference type="Pfam" id="PF09498">
    <property type="entry name" value="DUF2388"/>
    <property type="match status" value="1"/>
</dbReference>
<evidence type="ECO:0000313" key="3">
    <source>
        <dbReference type="Proteomes" id="UP000077829"/>
    </source>
</evidence>
<sequence length="102" mass="10972" precursor="true">MNLSKTLCALLLAGSTCTAHATSFVMTTDFLVSLSMSATKGTSSSFKDDKIVQAAREDAESFVASDGQIRGVRLESALMHIRERLPEQTFSDMQLAQAIAVL</sequence>
<protein>
    <recommendedName>
        <fullName evidence="4">Holliday junction resolvasome, helicase subunit</fullName>
    </recommendedName>
</protein>
<organism evidence="2 3">
    <name type="scientific">Pseudomonas antarctica</name>
    <dbReference type="NCBI Taxonomy" id="219572"/>
    <lineage>
        <taxon>Bacteria</taxon>
        <taxon>Pseudomonadati</taxon>
        <taxon>Pseudomonadota</taxon>
        <taxon>Gammaproteobacteria</taxon>
        <taxon>Pseudomonadales</taxon>
        <taxon>Pseudomonadaceae</taxon>
        <taxon>Pseudomonas</taxon>
    </lineage>
</organism>
<reference evidence="2 3" key="1">
    <citation type="submission" date="2016-05" db="EMBL/GenBank/DDBJ databases">
        <title>Complete genome sequence of Pseudomonas antarctica PAMC 27494.</title>
        <authorList>
            <person name="Lee J."/>
        </authorList>
    </citation>
    <scope>NUCLEOTIDE SEQUENCE [LARGE SCALE GENOMIC DNA]</scope>
    <source>
        <strain evidence="2 3">PAMC 27494</strain>
    </source>
</reference>
<dbReference type="PATRIC" id="fig|219572.3.peg.2474"/>
<dbReference type="InterPro" id="IPR012661">
    <property type="entry name" value="CHP02448"/>
</dbReference>
<evidence type="ECO:0008006" key="4">
    <source>
        <dbReference type="Google" id="ProtNLM"/>
    </source>
</evidence>
<dbReference type="KEGG" id="panr:A7J50_2408"/>
<name>A0A172YZT8_9PSED</name>
<gene>
    <name evidence="2" type="ORF">A7J50_2408</name>
</gene>
<dbReference type="Proteomes" id="UP000077829">
    <property type="component" value="Chromosome"/>
</dbReference>